<gene>
    <name evidence="1" type="ordered locus">F7308_0291</name>
</gene>
<evidence type="ECO:0000313" key="1">
    <source>
        <dbReference type="EMBL" id="AEI35219.1"/>
    </source>
</evidence>
<dbReference type="RefSeq" id="WP_013922072.1">
    <property type="nucleotide sequence ID" value="NC_015696.1"/>
</dbReference>
<accession>A0ABN3ZKE4</accession>
<dbReference type="EMBL" id="CP002872">
    <property type="protein sequence ID" value="AEI35219.1"/>
    <property type="molecule type" value="Genomic_DNA"/>
</dbReference>
<organism evidence="1 2">
    <name type="scientific">Francisella salina</name>
    <dbReference type="NCBI Taxonomy" id="573569"/>
    <lineage>
        <taxon>Bacteria</taxon>
        <taxon>Pseudomonadati</taxon>
        <taxon>Pseudomonadota</taxon>
        <taxon>Gammaproteobacteria</taxon>
        <taxon>Thiotrichales</taxon>
        <taxon>Francisellaceae</taxon>
        <taxon>Francisella</taxon>
    </lineage>
</organism>
<sequence length="255" mass="29702">MSNHLTVNSQRSDTINNNAEVINIDKQYNISDLPKEIVELIVLEKLTLKEDLDYPTFKALCQYSYLKVKEYNYNKKELANNDFKFKEIRFHNGEITIGLDKFIISWSFLPYLKYISNISTPCVISGKIQSIYKCNDGYILKKQFDEKSNHSFKNLYIKLRNIESISGKIVHCYGVAGKVDDETLVFYPYNSYVVTEPCNNNSKPDLKITGLNIDNQLDIFLDRNIPITLTQEQEDKKETPIKPLDHLKAFWKSLF</sequence>
<proteinExistence type="predicted"/>
<keyword evidence="2" id="KW-1185">Reference proteome</keyword>
<protein>
    <recommendedName>
        <fullName evidence="3">F-box domain-containing protein</fullName>
    </recommendedName>
</protein>
<evidence type="ECO:0000313" key="2">
    <source>
        <dbReference type="Proteomes" id="UP000000490"/>
    </source>
</evidence>
<dbReference type="Proteomes" id="UP000000490">
    <property type="component" value="Chromosome"/>
</dbReference>
<reference evidence="1" key="1">
    <citation type="submission" date="2011-05" db="EMBL/GenBank/DDBJ databases">
        <authorList>
            <person name="Kuske C.R."/>
            <person name="Challacombe J.F."/>
            <person name="Siddaramappa S."/>
            <person name="Petersen J.M."/>
            <person name="Bruce D.C."/>
        </authorList>
    </citation>
    <scope>NUCLEOTIDE SEQUENCE</scope>
    <source>
        <strain evidence="1">TX077308</strain>
    </source>
</reference>
<name>A0ABN3ZKE4_FRAST</name>
<evidence type="ECO:0008006" key="3">
    <source>
        <dbReference type="Google" id="ProtNLM"/>
    </source>
</evidence>